<feature type="compositionally biased region" description="Pro residues" evidence="1">
    <location>
        <begin position="335"/>
        <end position="347"/>
    </location>
</feature>
<feature type="chain" id="PRO_5040983496" evidence="2">
    <location>
        <begin position="23"/>
        <end position="347"/>
    </location>
</feature>
<comment type="caution">
    <text evidence="3">The sequence shown here is derived from an EMBL/GenBank/DDBJ whole genome shotgun (WGS) entry which is preliminary data.</text>
</comment>
<evidence type="ECO:0000256" key="1">
    <source>
        <dbReference type="SAM" id="MobiDB-lite"/>
    </source>
</evidence>
<dbReference type="PANTHER" id="PTHR34315:SF1">
    <property type="entry name" value="INTRADIOL RING-CLEAVAGE DIOXYGENASES DOMAIN-CONTAINING PROTEIN-RELATED"/>
    <property type="match status" value="1"/>
</dbReference>
<proteinExistence type="predicted"/>
<dbReference type="Gene3D" id="2.60.130.10">
    <property type="entry name" value="Aromatic compound dioxygenase"/>
    <property type="match status" value="1"/>
</dbReference>
<keyword evidence="3" id="KW-0223">Dioxygenase</keyword>
<sequence>MFIKSALIGAIAFSGFLASAHPGPHAQPSLSELAVRSEKAQQCSNTVGEGKIKRHALRRREMAKRDSNGETTYEIHAQAPKYDFLKNGTTLLTPEVSEGPYWYPRSQTLRQDIAERQDGIPLVLDIALMDINTCEPLSGVLVDIWHCNATGSYSSFTGLDPNESFGTVYKDKTGKKFSTSGGLPESKLEGLATDSETWLRGMWPTDKHGATSFQTIFPGFYIERAIHIHVQVHTNWSVILNGTISHGPIVSTGQIFFAEDLEEEIMALEPYASHTQISRLKNINDGIYTNESYTGAMTVMDTEPLDGKSYKNGVLGYITLGVDTTSIKNGTNESPSPPVVSDPPTVE</sequence>
<evidence type="ECO:0000313" key="3">
    <source>
        <dbReference type="EMBL" id="KAJ5107516.1"/>
    </source>
</evidence>
<dbReference type="AlphaFoldDB" id="A0A9W9FW23"/>
<dbReference type="CDD" id="cd03457">
    <property type="entry name" value="intradiol_dioxygenase_like"/>
    <property type="match status" value="1"/>
</dbReference>
<evidence type="ECO:0000313" key="4">
    <source>
        <dbReference type="Proteomes" id="UP001149165"/>
    </source>
</evidence>
<keyword evidence="3" id="KW-0560">Oxidoreductase</keyword>
<keyword evidence="2" id="KW-0732">Signal</keyword>
<dbReference type="OrthoDB" id="121380at2759"/>
<dbReference type="InterPro" id="IPR015889">
    <property type="entry name" value="Intradiol_dOase_core"/>
</dbReference>
<protein>
    <submittedName>
        <fullName evidence="3">Aromatic compound dioxygenase</fullName>
    </submittedName>
</protein>
<organism evidence="3 4">
    <name type="scientific">Penicillium angulare</name>
    <dbReference type="NCBI Taxonomy" id="116970"/>
    <lineage>
        <taxon>Eukaryota</taxon>
        <taxon>Fungi</taxon>
        <taxon>Dikarya</taxon>
        <taxon>Ascomycota</taxon>
        <taxon>Pezizomycotina</taxon>
        <taxon>Eurotiomycetes</taxon>
        <taxon>Eurotiomycetidae</taxon>
        <taxon>Eurotiales</taxon>
        <taxon>Aspergillaceae</taxon>
        <taxon>Penicillium</taxon>
    </lineage>
</organism>
<reference evidence="3" key="2">
    <citation type="journal article" date="2023" name="IMA Fungus">
        <title>Comparative genomic study of the Penicillium genus elucidates a diverse pangenome and 15 lateral gene transfer events.</title>
        <authorList>
            <person name="Petersen C."/>
            <person name="Sorensen T."/>
            <person name="Nielsen M.R."/>
            <person name="Sondergaard T.E."/>
            <person name="Sorensen J.L."/>
            <person name="Fitzpatrick D.A."/>
            <person name="Frisvad J.C."/>
            <person name="Nielsen K.L."/>
        </authorList>
    </citation>
    <scope>NUCLEOTIDE SEQUENCE</scope>
    <source>
        <strain evidence="3">IBT 30069</strain>
    </source>
</reference>
<dbReference type="PANTHER" id="PTHR34315">
    <property type="match status" value="1"/>
</dbReference>
<dbReference type="GO" id="GO:0016702">
    <property type="term" value="F:oxidoreductase activity, acting on single donors with incorporation of molecular oxygen, incorporation of two atoms of oxygen"/>
    <property type="evidence" value="ECO:0007669"/>
    <property type="project" value="InterPro"/>
</dbReference>
<gene>
    <name evidence="3" type="ORF">N7456_004191</name>
</gene>
<feature type="signal peptide" evidence="2">
    <location>
        <begin position="1"/>
        <end position="22"/>
    </location>
</feature>
<dbReference type="GO" id="GO:0005506">
    <property type="term" value="F:iron ion binding"/>
    <property type="evidence" value="ECO:0007669"/>
    <property type="project" value="InterPro"/>
</dbReference>
<reference evidence="3" key="1">
    <citation type="submission" date="2022-11" db="EMBL/GenBank/DDBJ databases">
        <authorList>
            <person name="Petersen C."/>
        </authorList>
    </citation>
    <scope>NUCLEOTIDE SEQUENCE</scope>
    <source>
        <strain evidence="3">IBT 30069</strain>
    </source>
</reference>
<dbReference type="Proteomes" id="UP001149165">
    <property type="component" value="Unassembled WGS sequence"/>
</dbReference>
<evidence type="ECO:0000256" key="2">
    <source>
        <dbReference type="SAM" id="SignalP"/>
    </source>
</evidence>
<keyword evidence="4" id="KW-1185">Reference proteome</keyword>
<feature type="region of interest" description="Disordered" evidence="1">
    <location>
        <begin position="327"/>
        <end position="347"/>
    </location>
</feature>
<dbReference type="EMBL" id="JAPQKH010000003">
    <property type="protein sequence ID" value="KAJ5107516.1"/>
    <property type="molecule type" value="Genomic_DNA"/>
</dbReference>
<accession>A0A9W9FW23</accession>
<name>A0A9W9FW23_9EURO</name>
<dbReference type="SUPFAM" id="SSF49482">
    <property type="entry name" value="Aromatic compound dioxygenase"/>
    <property type="match status" value="1"/>
</dbReference>